<evidence type="ECO:0000256" key="1">
    <source>
        <dbReference type="ARBA" id="ARBA00022679"/>
    </source>
</evidence>
<dbReference type="Proteomes" id="UP000655830">
    <property type="component" value="Unassembled WGS sequence"/>
</dbReference>
<dbReference type="RefSeq" id="WP_249333726.1">
    <property type="nucleotide sequence ID" value="NZ_JACRSY010000035.1"/>
</dbReference>
<dbReference type="Pfam" id="PF00583">
    <property type="entry name" value="Acetyltransf_1"/>
    <property type="match status" value="1"/>
</dbReference>
<keyword evidence="1" id="KW-0808">Transferase</keyword>
<keyword evidence="2" id="KW-0012">Acyltransferase</keyword>
<dbReference type="InterPro" id="IPR016181">
    <property type="entry name" value="Acyl_CoA_acyltransferase"/>
</dbReference>
<accession>A0A926EMX6</accession>
<gene>
    <name evidence="4" type="ORF">H8718_16040</name>
</gene>
<feature type="domain" description="N-acetyltransferase" evidence="3">
    <location>
        <begin position="1"/>
        <end position="164"/>
    </location>
</feature>
<reference evidence="4" key="1">
    <citation type="submission" date="2020-08" db="EMBL/GenBank/DDBJ databases">
        <title>Genome public.</title>
        <authorList>
            <person name="Liu C."/>
            <person name="Sun Q."/>
        </authorList>
    </citation>
    <scope>NUCLEOTIDE SEQUENCE</scope>
    <source>
        <strain evidence="4">NSJ-12</strain>
    </source>
</reference>
<protein>
    <submittedName>
        <fullName evidence="4">GNAT family N-acetyltransferase</fullName>
    </submittedName>
</protein>
<name>A0A926EMX6_9FIRM</name>
<evidence type="ECO:0000259" key="3">
    <source>
        <dbReference type="PROSITE" id="PS51186"/>
    </source>
</evidence>
<evidence type="ECO:0000313" key="4">
    <source>
        <dbReference type="EMBL" id="MBC8581027.1"/>
    </source>
</evidence>
<dbReference type="AlphaFoldDB" id="A0A926EMX6"/>
<organism evidence="4 5">
    <name type="scientific">Zhenhengia yiwuensis</name>
    <dbReference type="NCBI Taxonomy" id="2763666"/>
    <lineage>
        <taxon>Bacteria</taxon>
        <taxon>Bacillati</taxon>
        <taxon>Bacillota</taxon>
        <taxon>Clostridia</taxon>
        <taxon>Lachnospirales</taxon>
        <taxon>Lachnospiraceae</taxon>
        <taxon>Zhenhengia</taxon>
    </lineage>
</organism>
<evidence type="ECO:0000313" key="5">
    <source>
        <dbReference type="Proteomes" id="UP000655830"/>
    </source>
</evidence>
<dbReference type="CDD" id="cd04301">
    <property type="entry name" value="NAT_SF"/>
    <property type="match status" value="1"/>
</dbReference>
<dbReference type="InterPro" id="IPR050680">
    <property type="entry name" value="YpeA/RimI_acetyltransf"/>
</dbReference>
<proteinExistence type="predicted"/>
<dbReference type="PANTHER" id="PTHR43420:SF47">
    <property type="entry name" value="N-ACETYLTRANSFERASE DOMAIN-CONTAINING PROTEIN"/>
    <property type="match status" value="1"/>
</dbReference>
<dbReference type="Gene3D" id="3.40.630.30">
    <property type="match status" value="1"/>
</dbReference>
<comment type="caution">
    <text evidence="4">The sequence shown here is derived from an EMBL/GenBank/DDBJ whole genome shotgun (WGS) entry which is preliminary data.</text>
</comment>
<dbReference type="PROSITE" id="PS51186">
    <property type="entry name" value="GNAT"/>
    <property type="match status" value="1"/>
</dbReference>
<dbReference type="EMBL" id="JACRSY010000035">
    <property type="protein sequence ID" value="MBC8581027.1"/>
    <property type="molecule type" value="Genomic_DNA"/>
</dbReference>
<dbReference type="PANTHER" id="PTHR43420">
    <property type="entry name" value="ACETYLTRANSFERASE"/>
    <property type="match status" value="1"/>
</dbReference>
<dbReference type="GO" id="GO:0016747">
    <property type="term" value="F:acyltransferase activity, transferring groups other than amino-acyl groups"/>
    <property type="evidence" value="ECO:0007669"/>
    <property type="project" value="InterPro"/>
</dbReference>
<evidence type="ECO:0000256" key="2">
    <source>
        <dbReference type="ARBA" id="ARBA00023315"/>
    </source>
</evidence>
<dbReference type="InterPro" id="IPR000182">
    <property type="entry name" value="GNAT_dom"/>
</dbReference>
<dbReference type="SUPFAM" id="SSF55729">
    <property type="entry name" value="Acyl-CoA N-acyltransferases (Nat)"/>
    <property type="match status" value="1"/>
</dbReference>
<keyword evidence="5" id="KW-1185">Reference proteome</keyword>
<sequence length="164" mass="19156">MIRRAMLTDLESLLMIKDLVITDMAKYNIFQWDHSYPTAVHFEQDIENGTLYVIEENNMICGFACIDQKQAPEYKNLDWHSSEDAYVIHRLAIHPECGGRGYASQILNFAEELALKEGVRDLRIDTFYQNHRAQALFRKAGFEYIGDVIFPRKNEPFCCFHKTI</sequence>